<dbReference type="OrthoDB" id="6412233at2759"/>
<keyword evidence="5" id="KW-0677">Repeat</keyword>
<dbReference type="InterPro" id="IPR032430">
    <property type="entry name" value="Blm10_mid"/>
</dbReference>
<dbReference type="Pfam" id="PF16507">
    <property type="entry name" value="HEAT_PSME4_mid"/>
    <property type="match status" value="1"/>
</dbReference>
<dbReference type="PANTHER" id="PTHR32170:SF3">
    <property type="entry name" value="PROTEASOME ACTIVATOR COMPLEX SUBUNIT 4"/>
    <property type="match status" value="1"/>
</dbReference>
<gene>
    <name evidence="12" type="primary">PSME4</name>
    <name evidence="12" type="ORF">TNCT_392572</name>
</gene>
<comment type="subcellular location">
    <subcellularLocation>
        <location evidence="2">Cytoplasm</location>
    </subcellularLocation>
    <subcellularLocation>
        <location evidence="1">Nucleus speckle</location>
    </subcellularLocation>
</comment>
<evidence type="ECO:0000259" key="11">
    <source>
        <dbReference type="Pfam" id="PF23096"/>
    </source>
</evidence>
<keyword evidence="13" id="KW-1185">Reference proteome</keyword>
<evidence type="ECO:0000259" key="9">
    <source>
        <dbReference type="Pfam" id="PF11919"/>
    </source>
</evidence>
<evidence type="ECO:0000256" key="1">
    <source>
        <dbReference type="ARBA" id="ARBA00004324"/>
    </source>
</evidence>
<name>A0A8X6HFZ0_TRICU</name>
<dbReference type="SUPFAM" id="SSF48371">
    <property type="entry name" value="ARM repeat"/>
    <property type="match status" value="2"/>
</dbReference>
<keyword evidence="8" id="KW-0539">Nucleus</keyword>
<feature type="domain" description="Proteasome activator complex subunit 4 C-terminal" evidence="9">
    <location>
        <begin position="1728"/>
        <end position="1814"/>
    </location>
</feature>
<keyword evidence="7" id="KW-0234">DNA repair</keyword>
<evidence type="ECO:0000313" key="12">
    <source>
        <dbReference type="EMBL" id="GFR22738.1"/>
    </source>
</evidence>
<dbReference type="InterPro" id="IPR016024">
    <property type="entry name" value="ARM-type_fold"/>
</dbReference>
<feature type="domain" description="Proteasome activator Blm10 middle HEAT repeats region" evidence="10">
    <location>
        <begin position="312"/>
        <end position="807"/>
    </location>
</feature>
<evidence type="ECO:0000256" key="2">
    <source>
        <dbReference type="ARBA" id="ARBA00004496"/>
    </source>
</evidence>
<dbReference type="GO" id="GO:0016504">
    <property type="term" value="F:peptidase activator activity"/>
    <property type="evidence" value="ECO:0007669"/>
    <property type="project" value="InterPro"/>
</dbReference>
<evidence type="ECO:0000256" key="6">
    <source>
        <dbReference type="ARBA" id="ARBA00022763"/>
    </source>
</evidence>
<dbReference type="Gene3D" id="1.25.10.10">
    <property type="entry name" value="Leucine-rich Repeat Variant"/>
    <property type="match status" value="1"/>
</dbReference>
<dbReference type="EMBL" id="BMAO01028204">
    <property type="protein sequence ID" value="GFR22738.1"/>
    <property type="molecule type" value="Genomic_DNA"/>
</dbReference>
<dbReference type="Pfam" id="PF23096">
    <property type="entry name" value="HEAT_PSME4"/>
    <property type="match status" value="1"/>
</dbReference>
<evidence type="ECO:0000256" key="8">
    <source>
        <dbReference type="ARBA" id="ARBA00023242"/>
    </source>
</evidence>
<evidence type="ECO:0000256" key="3">
    <source>
        <dbReference type="ARBA" id="ARBA00005739"/>
    </source>
</evidence>
<dbReference type="GO" id="GO:0005829">
    <property type="term" value="C:cytosol"/>
    <property type="evidence" value="ECO:0007669"/>
    <property type="project" value="TreeGrafter"/>
</dbReference>
<evidence type="ECO:0000256" key="5">
    <source>
        <dbReference type="ARBA" id="ARBA00022737"/>
    </source>
</evidence>
<keyword evidence="12" id="KW-0647">Proteasome</keyword>
<dbReference type="GO" id="GO:0070628">
    <property type="term" value="F:proteasome binding"/>
    <property type="evidence" value="ECO:0007669"/>
    <property type="project" value="InterPro"/>
</dbReference>
<evidence type="ECO:0000256" key="7">
    <source>
        <dbReference type="ARBA" id="ARBA00023204"/>
    </source>
</evidence>
<keyword evidence="6" id="KW-0227">DNA damage</keyword>
<sequence length="1814" mass="209701">MDERSEILGFVPQKECVYNNFLPYADKLDGESQKYLAEIKTNLGNAILCQELRDISSWSNHFAKYIRLYGRKFSKEDHVHFVKVFYELMTVPDIELYFVKKCAIILNSLLKKVELLTRDDLILPWRPLYELYEKLFCSNFEDFGMVLIPCNLEANMKTLIRACSLYFSLESTQEILDEFRPLMCPFDSEMGKAMNYYEIFFCTTLPPSEHHKGFKLWFEEFISLWQNWHNIPTWENNLLSLFSRLAKDNIGYIDWEPYLPMIFTRLLRSFNLPGRTSMVQVVRSVATFDTTIIATLLASMLGKQSSCQLYISRLFKALESFYHPSNHGRWLIKMQRLLQKLPLAVIKRLHRERYLKPSWIAPIPEEYKLTNQEVTDFVNSVVPAALLSMFSKRGCIDSATALQNLGALRPELVIPPILERLYSSLETLTEPHRLTAAMHCIVPVCRPLVLKNKYFPEGPNHVLPLLMAALPGIDSNDIKKCMITFQFISTLSALVLFKDSSAAANNKDLSENTRELCLATAAFEDFVLQLLDRIFVLIENSCLDNTSRLDRDAERTNPEENFLEVGLYSTFGIIIMQSSPEIHQVVVTKLQTFITSHILEINLSGKYAANMCRVLCRVSPELGLPAFLPHFSKLVLALTENDEILEEEKLDDELLFGLLILSEIVRCDGSHLLKYQRNITDVLHMALKLKCKEGYNLGCSLLKHYLKSLVLTYPWDTCSVAEPWTRHSSEESHLYIEDWGKSGNLYDLKVQYHLPSDEEIEVAKTLIKTFIVPEVEKLRQWSLKEITLPRDTVHRSLSIIYYGIYGACTSLPLWEEEQILLRDSALPVYRPPALECGTKHIVLDGKNVRHYVADALRQILAHITTSCEDDTKSLFTIIKLYQALLFNWGIEKEEFDARWKSFTMTKSIMENKLYGQKKHIRSLLIERVLLQHELRISEKYKLYFTNMHQLLMKDLMNLSTSHYSEVRKRAQSVLGNCLLHNGSAYKTILPDILENLQKDPMTCHEEFKGVLYVILGHKQNNLLKMYDWESVSQLLPAIVSSKHSEKPSIIKLLDAISIFLQKNLPYYQINLVIPKSCIDVAKGLWNENRPLPIASCLSDESIQNCSGVLESKNKMRERNYLKLVDSLVNLMKKGSLHWRHYHLAFVMLDILVRIDVRIPTKGVELFVSHLAHDTLAIRKLAIHGLTCILKQQKRKHPKIEIDPTVQNPKNIVLHPSMPTVNEIPDNFWLQYNSADVPDTEEKWNSRHFVHKTHWGFYSWPKSFKVYAPDSEQPKVNRSYEELTQEEKPVYDAFSQQKFIDSIISYFSLEEKKEHDKFDSKKFFLFKAIFKNFGSTFLPLFSDHLHRMVEDQQESVQRCASEIVGGLLSGSKHWDFHSMHHLKGYITPIFEKVVNGVTPETLNDWSTSIASVLTSRDPNKFYWIFEFFMQEPKSIEHGSFLEASWFCLLLHLIAQQEWRVCELLHRALAYILPKLDHSYQNVREKLGSFLVYIFMYDIPVNAKTLEYTPKRVPFLESLMPRIALLEANNKDIEENSAEEPPELKSAKNLFRTICRWISLNGSKTLYTAPPDILSVLPVLCHMMNDTADNGFQRDCQVTIAILGQAYLNAESIEASIKILQNISSGNSWHSRVTGAAYLQTMVFNNLFTIMHNKKWTKEIYDLVLKLLQDENVEVRESASETLCGFLHCEFFKISDELLNMFKEKCQKKLKKKHSLSGNGPKTFAPEDLLERHAGILGLCACVNAYPYDVPEFLPDILVLLGDHLHDPQPISTTIKKALSSFRRTHHDNWRDHKLKFTDDQLAVITDLLVSPSYYA</sequence>
<accession>A0A8X6HFZ0</accession>
<protein>
    <submittedName>
        <fullName evidence="12">Proteasome activator complex subunit 4</fullName>
    </submittedName>
</protein>
<dbReference type="GO" id="GO:0010499">
    <property type="term" value="P:proteasomal ubiquitin-independent protein catabolic process"/>
    <property type="evidence" value="ECO:0007669"/>
    <property type="project" value="TreeGrafter"/>
</dbReference>
<evidence type="ECO:0000313" key="13">
    <source>
        <dbReference type="Proteomes" id="UP000887116"/>
    </source>
</evidence>
<dbReference type="Pfam" id="PF11919">
    <property type="entry name" value="PSME4_C"/>
    <property type="match status" value="1"/>
</dbReference>
<dbReference type="Pfam" id="PF02985">
    <property type="entry name" value="HEAT"/>
    <property type="match status" value="1"/>
</dbReference>
<comment type="similarity">
    <text evidence="3">Belongs to the BLM10 family.</text>
</comment>
<dbReference type="Proteomes" id="UP000887116">
    <property type="component" value="Unassembled WGS sequence"/>
</dbReference>
<organism evidence="12 13">
    <name type="scientific">Trichonephila clavata</name>
    <name type="common">Joro spider</name>
    <name type="synonym">Nephila clavata</name>
    <dbReference type="NCBI Taxonomy" id="2740835"/>
    <lineage>
        <taxon>Eukaryota</taxon>
        <taxon>Metazoa</taxon>
        <taxon>Ecdysozoa</taxon>
        <taxon>Arthropoda</taxon>
        <taxon>Chelicerata</taxon>
        <taxon>Arachnida</taxon>
        <taxon>Araneae</taxon>
        <taxon>Araneomorphae</taxon>
        <taxon>Entelegynae</taxon>
        <taxon>Araneoidea</taxon>
        <taxon>Nephilidae</taxon>
        <taxon>Trichonephila</taxon>
    </lineage>
</organism>
<dbReference type="GO" id="GO:0016607">
    <property type="term" value="C:nuclear speck"/>
    <property type="evidence" value="ECO:0007669"/>
    <property type="project" value="UniProtKB-SubCell"/>
</dbReference>
<dbReference type="InterPro" id="IPR021843">
    <property type="entry name" value="PSME4_C"/>
</dbReference>
<feature type="domain" description="Proteasome activator complex subunit 4-like HEAT repeat-like" evidence="11">
    <location>
        <begin position="1163"/>
        <end position="1441"/>
    </location>
</feature>
<evidence type="ECO:0000256" key="4">
    <source>
        <dbReference type="ARBA" id="ARBA00022490"/>
    </source>
</evidence>
<reference evidence="12" key="1">
    <citation type="submission" date="2020-07" db="EMBL/GenBank/DDBJ databases">
        <title>Multicomponent nature underlies the extraordinary mechanical properties of spider dragline silk.</title>
        <authorList>
            <person name="Kono N."/>
            <person name="Nakamura H."/>
            <person name="Mori M."/>
            <person name="Yoshida Y."/>
            <person name="Ohtoshi R."/>
            <person name="Malay A.D."/>
            <person name="Moran D.A.P."/>
            <person name="Tomita M."/>
            <person name="Numata K."/>
            <person name="Arakawa K."/>
        </authorList>
    </citation>
    <scope>NUCLEOTIDE SEQUENCE</scope>
</reference>
<dbReference type="GO" id="GO:0006281">
    <property type="term" value="P:DNA repair"/>
    <property type="evidence" value="ECO:0007669"/>
    <property type="project" value="UniProtKB-KW"/>
</dbReference>
<dbReference type="InterPro" id="IPR011989">
    <property type="entry name" value="ARM-like"/>
</dbReference>
<proteinExistence type="inferred from homology"/>
<keyword evidence="4" id="KW-0963">Cytoplasm</keyword>
<dbReference type="InterPro" id="IPR055455">
    <property type="entry name" value="HEAT_PSME4"/>
</dbReference>
<comment type="caution">
    <text evidence="12">The sequence shown here is derived from an EMBL/GenBank/DDBJ whole genome shotgun (WGS) entry which is preliminary data.</text>
</comment>
<dbReference type="PANTHER" id="PTHR32170">
    <property type="entry name" value="PROTEASOME ACTIVATOR COMPLEX SUBUNIT 4"/>
    <property type="match status" value="1"/>
</dbReference>
<dbReference type="InterPro" id="IPR000357">
    <property type="entry name" value="HEAT"/>
</dbReference>
<dbReference type="GO" id="GO:0000502">
    <property type="term" value="C:proteasome complex"/>
    <property type="evidence" value="ECO:0007669"/>
    <property type="project" value="UniProtKB-KW"/>
</dbReference>
<evidence type="ECO:0000259" key="10">
    <source>
        <dbReference type="Pfam" id="PF16507"/>
    </source>
</evidence>
<dbReference type="InterPro" id="IPR035309">
    <property type="entry name" value="PSME4"/>
</dbReference>